<feature type="region of interest" description="Disordered" evidence="4">
    <location>
        <begin position="1"/>
        <end position="20"/>
    </location>
</feature>
<protein>
    <recommendedName>
        <fullName evidence="8">Ribosomal RNA-processing protein 14/surfeit locus protein 6 C-terminal domain-containing protein</fullName>
    </recommendedName>
</protein>
<feature type="compositionally biased region" description="Basic and acidic residues" evidence="4">
    <location>
        <begin position="198"/>
        <end position="210"/>
    </location>
</feature>
<feature type="domain" description="Ribosomal RNA-processing protein 14/surfeit locus protein 6 C-terminal" evidence="5">
    <location>
        <begin position="196"/>
        <end position="384"/>
    </location>
</feature>
<feature type="compositionally biased region" description="Basic and acidic residues" evidence="4">
    <location>
        <begin position="433"/>
        <end position="454"/>
    </location>
</feature>
<name>A0A7S4JVM8_9STRA</name>
<dbReference type="EMBL" id="HBKQ01050025">
    <property type="protein sequence ID" value="CAE2275393.1"/>
    <property type="molecule type" value="Transcribed_RNA"/>
</dbReference>
<gene>
    <name evidence="7" type="ORF">OAUR00152_LOCUS34506</name>
</gene>
<dbReference type="Pfam" id="PF15459">
    <property type="entry name" value="RRP14"/>
    <property type="match status" value="1"/>
</dbReference>
<feature type="region of interest" description="Disordered" evidence="4">
    <location>
        <begin position="52"/>
        <end position="253"/>
    </location>
</feature>
<dbReference type="InterPro" id="IPR029188">
    <property type="entry name" value="Rrp14_N"/>
</dbReference>
<feature type="compositionally biased region" description="Low complexity" evidence="4">
    <location>
        <begin position="139"/>
        <end position="157"/>
    </location>
</feature>
<feature type="compositionally biased region" description="Basic and acidic residues" evidence="4">
    <location>
        <begin position="409"/>
        <end position="419"/>
    </location>
</feature>
<evidence type="ECO:0000256" key="3">
    <source>
        <dbReference type="ARBA" id="ARBA00023242"/>
    </source>
</evidence>
<dbReference type="PANTHER" id="PTHR14369:SF0">
    <property type="entry name" value="SURFEIT LOCUS PROTEIN 6"/>
    <property type="match status" value="1"/>
</dbReference>
<keyword evidence="3" id="KW-0539">Nucleus</keyword>
<evidence type="ECO:0000259" key="5">
    <source>
        <dbReference type="Pfam" id="PF04935"/>
    </source>
</evidence>
<evidence type="ECO:0000256" key="2">
    <source>
        <dbReference type="ARBA" id="ARBA00005904"/>
    </source>
</evidence>
<proteinExistence type="inferred from homology"/>
<feature type="compositionally biased region" description="Basic residues" evidence="4">
    <location>
        <begin position="342"/>
        <end position="353"/>
    </location>
</feature>
<sequence length="454" mass="49702">MGRGPRRKADSPAGDDEGAVEVSVPNDALFRELSSHNDFFDALVDMLPAKMYVSGHPTGDEAYNPKYRKGQHKESKEARKARNKAARRDKFDPQRAETTLQKKRRLDREEEEDDDDESGEESGNEAIIDMHEEEEDGAETAAGGPPAPSSTSVVPPALGENASRIDALRARLRAKIAERQATRPGAGDPSHVSKRAARRAEKLKRVEEAKKRRAQRVSGASEVAKKKAAQYKMAGGGTRVNASDPSVDAGRSQDLEGVDFGSIAGLHQRPAYLDNKSLSGAGKKKSLDRLLAEAEKKSERLKQLKASTDEEDKAKAKSIEWGDTLKEATGQRMRDDPSLIKKAMKRKAKKKEKSGKAWRDRTEATREKMDERQKIRGHNLDQRKVGGAAGANLSKRRIKTDDEDGGGGKGKDGGAEDRKKRPRLGPHSGKARAGFEGRKADFINSGKKEKAAAQ</sequence>
<feature type="compositionally biased region" description="Basic and acidic residues" evidence="4">
    <location>
        <begin position="72"/>
        <end position="95"/>
    </location>
</feature>
<comment type="similarity">
    <text evidence="2">Belongs to the SURF6 family.</text>
</comment>
<feature type="compositionally biased region" description="Basic and acidic residues" evidence="4">
    <location>
        <begin position="312"/>
        <end position="326"/>
    </location>
</feature>
<dbReference type="GO" id="GO:0005730">
    <property type="term" value="C:nucleolus"/>
    <property type="evidence" value="ECO:0007669"/>
    <property type="project" value="TreeGrafter"/>
</dbReference>
<dbReference type="PANTHER" id="PTHR14369">
    <property type="entry name" value="SURFEIT LOCUS PROTEIN 6"/>
    <property type="match status" value="1"/>
</dbReference>
<feature type="region of interest" description="Disordered" evidence="4">
    <location>
        <begin position="296"/>
        <end position="454"/>
    </location>
</feature>
<reference evidence="7" key="1">
    <citation type="submission" date="2021-01" db="EMBL/GenBank/DDBJ databases">
        <authorList>
            <person name="Corre E."/>
            <person name="Pelletier E."/>
            <person name="Niang G."/>
            <person name="Scheremetjew M."/>
            <person name="Finn R."/>
            <person name="Kale V."/>
            <person name="Holt S."/>
            <person name="Cochrane G."/>
            <person name="Meng A."/>
            <person name="Brown T."/>
            <person name="Cohen L."/>
        </authorList>
    </citation>
    <scope>NUCLEOTIDE SEQUENCE</scope>
    <source>
        <strain evidence="7">Isolate 1302-5</strain>
    </source>
</reference>
<dbReference type="GO" id="GO:0042273">
    <property type="term" value="P:ribosomal large subunit biogenesis"/>
    <property type="evidence" value="ECO:0007669"/>
    <property type="project" value="TreeGrafter"/>
</dbReference>
<organism evidence="7">
    <name type="scientific">Odontella aurita</name>
    <dbReference type="NCBI Taxonomy" id="265563"/>
    <lineage>
        <taxon>Eukaryota</taxon>
        <taxon>Sar</taxon>
        <taxon>Stramenopiles</taxon>
        <taxon>Ochrophyta</taxon>
        <taxon>Bacillariophyta</taxon>
        <taxon>Mediophyceae</taxon>
        <taxon>Biddulphiophycidae</taxon>
        <taxon>Eupodiscales</taxon>
        <taxon>Odontellaceae</taxon>
        <taxon>Odontella</taxon>
    </lineage>
</organism>
<feature type="compositionally biased region" description="Acidic residues" evidence="4">
    <location>
        <begin position="109"/>
        <end position="123"/>
    </location>
</feature>
<evidence type="ECO:0000313" key="7">
    <source>
        <dbReference type="EMBL" id="CAE2275393.1"/>
    </source>
</evidence>
<dbReference type="Pfam" id="PF04935">
    <property type="entry name" value="SURF6"/>
    <property type="match status" value="1"/>
</dbReference>
<evidence type="ECO:0008006" key="8">
    <source>
        <dbReference type="Google" id="ProtNLM"/>
    </source>
</evidence>
<dbReference type="GO" id="GO:0042274">
    <property type="term" value="P:ribosomal small subunit biogenesis"/>
    <property type="evidence" value="ECO:0007669"/>
    <property type="project" value="TreeGrafter"/>
</dbReference>
<dbReference type="AlphaFoldDB" id="A0A7S4JVM8"/>
<feature type="compositionally biased region" description="Basic and acidic residues" evidence="4">
    <location>
        <begin position="354"/>
        <end position="384"/>
    </location>
</feature>
<dbReference type="InterPro" id="IPR007019">
    <property type="entry name" value="SURF6"/>
</dbReference>
<dbReference type="InterPro" id="IPR029190">
    <property type="entry name" value="Rrp14/SURF6_C"/>
</dbReference>
<comment type="subcellular location">
    <subcellularLocation>
        <location evidence="1">Nucleus</location>
    </subcellularLocation>
</comment>
<evidence type="ECO:0000256" key="1">
    <source>
        <dbReference type="ARBA" id="ARBA00004123"/>
    </source>
</evidence>
<dbReference type="GO" id="GO:0003723">
    <property type="term" value="F:RNA binding"/>
    <property type="evidence" value="ECO:0007669"/>
    <property type="project" value="TreeGrafter"/>
</dbReference>
<feature type="domain" description="Ribosomal RNA-processing protein 14 N-terminal" evidence="6">
    <location>
        <begin position="33"/>
        <end position="93"/>
    </location>
</feature>
<dbReference type="GO" id="GO:0003677">
    <property type="term" value="F:DNA binding"/>
    <property type="evidence" value="ECO:0007669"/>
    <property type="project" value="TreeGrafter"/>
</dbReference>
<evidence type="ECO:0000259" key="6">
    <source>
        <dbReference type="Pfam" id="PF15459"/>
    </source>
</evidence>
<accession>A0A7S4JVM8</accession>
<evidence type="ECO:0000256" key="4">
    <source>
        <dbReference type="SAM" id="MobiDB-lite"/>
    </source>
</evidence>